<dbReference type="HOGENOM" id="CLU_196978_0_0_1"/>
<proteinExistence type="predicted"/>
<protein>
    <submittedName>
        <fullName evidence="2">Uncharacterized protein</fullName>
    </submittedName>
</protein>
<sequence>MDCHLAGHLSDYPPKAIGSDKSAGTLTGPRLAGESNQIIREIIRFHTIRNVSRNHEPERHPTAPRHVAISTQQRGRSSA</sequence>
<comment type="caution">
    <text evidence="2">The sequence shown here is derived from an EMBL/GenBank/DDBJ whole genome shotgun (WGS) entry which is preliminary data.</text>
</comment>
<accession>A0A0A2IG22</accession>
<evidence type="ECO:0000256" key="1">
    <source>
        <dbReference type="SAM" id="MobiDB-lite"/>
    </source>
</evidence>
<dbReference type="OrthoDB" id="10421625at2759"/>
<keyword evidence="3" id="KW-1185">Reference proteome</keyword>
<dbReference type="EMBL" id="JQFZ01000311">
    <property type="protein sequence ID" value="KGO51023.1"/>
    <property type="molecule type" value="Genomic_DNA"/>
</dbReference>
<dbReference type="RefSeq" id="XP_016594035.1">
    <property type="nucleotide sequence ID" value="XM_016746759.1"/>
</dbReference>
<feature type="region of interest" description="Disordered" evidence="1">
    <location>
        <begin position="1"/>
        <end position="32"/>
    </location>
</feature>
<name>A0A0A2IG22_PENEN</name>
<feature type="compositionally biased region" description="Polar residues" evidence="1">
    <location>
        <begin position="69"/>
        <end position="79"/>
    </location>
</feature>
<dbReference type="PhylomeDB" id="A0A0A2IG22"/>
<dbReference type="Proteomes" id="UP000030143">
    <property type="component" value="Unassembled WGS sequence"/>
</dbReference>
<dbReference type="VEuPathDB" id="FungiDB:PEXP_104840"/>
<feature type="region of interest" description="Disordered" evidence="1">
    <location>
        <begin position="50"/>
        <end position="79"/>
    </location>
</feature>
<reference evidence="2 3" key="1">
    <citation type="journal article" date="2015" name="Mol. Plant Microbe Interact.">
        <title>Genome, transcriptome, and functional analyses of Penicillium expansum provide new insights into secondary metabolism and pathogenicity.</title>
        <authorList>
            <person name="Ballester A.R."/>
            <person name="Marcet-Houben M."/>
            <person name="Levin E."/>
            <person name="Sela N."/>
            <person name="Selma-Lazaro C."/>
            <person name="Carmona L."/>
            <person name="Wisniewski M."/>
            <person name="Droby S."/>
            <person name="Gonzalez-Candelas L."/>
            <person name="Gabaldon T."/>
        </authorList>
    </citation>
    <scope>NUCLEOTIDE SEQUENCE [LARGE SCALE GENOMIC DNA]</scope>
    <source>
        <strain evidence="2 3">MD-8</strain>
    </source>
</reference>
<evidence type="ECO:0000313" key="2">
    <source>
        <dbReference type="EMBL" id="KGO51023.1"/>
    </source>
</evidence>
<evidence type="ECO:0000313" key="3">
    <source>
        <dbReference type="Proteomes" id="UP000030143"/>
    </source>
</evidence>
<organism evidence="2 3">
    <name type="scientific">Penicillium expansum</name>
    <name type="common">Blue mold rot fungus</name>
    <dbReference type="NCBI Taxonomy" id="27334"/>
    <lineage>
        <taxon>Eukaryota</taxon>
        <taxon>Fungi</taxon>
        <taxon>Dikarya</taxon>
        <taxon>Ascomycota</taxon>
        <taxon>Pezizomycotina</taxon>
        <taxon>Eurotiomycetes</taxon>
        <taxon>Eurotiomycetidae</taxon>
        <taxon>Eurotiales</taxon>
        <taxon>Aspergillaceae</taxon>
        <taxon>Penicillium</taxon>
    </lineage>
</organism>
<dbReference type="AlphaFoldDB" id="A0A0A2IG22"/>
<dbReference type="GeneID" id="27682179"/>
<gene>
    <name evidence="2" type="ORF">PEX2_094890</name>
</gene>